<dbReference type="GeneID" id="118416734"/>
<dbReference type="OMA" id="CRRNKHE"/>
<comment type="caution">
    <text evidence="6">Lacks conserved residue(s) required for the propagation of feature annotation.</text>
</comment>
<keyword evidence="7" id="KW-1133">Transmembrane helix</keyword>
<feature type="transmembrane region" description="Helical" evidence="7">
    <location>
        <begin position="93"/>
        <end position="117"/>
    </location>
</feature>
<evidence type="ECO:0000256" key="5">
    <source>
        <dbReference type="ARBA" id="ARBA00023157"/>
    </source>
</evidence>
<dbReference type="Proteomes" id="UP000001554">
    <property type="component" value="Chromosome 5"/>
</dbReference>
<evidence type="ECO:0000256" key="8">
    <source>
        <dbReference type="SAM" id="SignalP"/>
    </source>
</evidence>
<dbReference type="AlphaFoldDB" id="A0A9J7L7V9"/>
<evidence type="ECO:0000256" key="2">
    <source>
        <dbReference type="ARBA" id="ARBA00022525"/>
    </source>
</evidence>
<dbReference type="PROSITE" id="PS00022">
    <property type="entry name" value="EGF_1"/>
    <property type="match status" value="1"/>
</dbReference>
<evidence type="ECO:0000313" key="10">
    <source>
        <dbReference type="Proteomes" id="UP000001554"/>
    </source>
</evidence>
<name>A0A9J7L7V9_BRAFL</name>
<feature type="disulfide bond" evidence="6">
    <location>
        <begin position="64"/>
        <end position="73"/>
    </location>
</feature>
<evidence type="ECO:0000256" key="3">
    <source>
        <dbReference type="ARBA" id="ARBA00022536"/>
    </source>
</evidence>
<gene>
    <name evidence="11" type="primary">LOC118416734</name>
</gene>
<accession>A0A9J7L7V9</accession>
<feature type="signal peptide" evidence="8">
    <location>
        <begin position="1"/>
        <end position="25"/>
    </location>
</feature>
<dbReference type="RefSeq" id="XP_035677848.1">
    <property type="nucleotide sequence ID" value="XM_035821955.1"/>
</dbReference>
<keyword evidence="3 6" id="KW-0245">EGF-like domain</keyword>
<dbReference type="InterPro" id="IPR000742">
    <property type="entry name" value="EGF"/>
</dbReference>
<evidence type="ECO:0000256" key="6">
    <source>
        <dbReference type="PROSITE-ProRule" id="PRU00076"/>
    </source>
</evidence>
<dbReference type="GO" id="GO:0005576">
    <property type="term" value="C:extracellular region"/>
    <property type="evidence" value="ECO:0007669"/>
    <property type="project" value="UniProtKB-SubCell"/>
</dbReference>
<feature type="chain" id="PRO_5039889805" evidence="8">
    <location>
        <begin position="26"/>
        <end position="148"/>
    </location>
</feature>
<protein>
    <submittedName>
        <fullName evidence="11">Pro-neuregulin-4, membrane-bound isoform-like</fullName>
    </submittedName>
</protein>
<evidence type="ECO:0000313" key="11">
    <source>
        <dbReference type="RefSeq" id="XP_035677848.1"/>
    </source>
</evidence>
<keyword evidence="10" id="KW-1185">Reference proteome</keyword>
<reference evidence="10" key="1">
    <citation type="journal article" date="2020" name="Nat. Ecol. Evol.">
        <title>Deeply conserved synteny resolves early events in vertebrate evolution.</title>
        <authorList>
            <person name="Simakov O."/>
            <person name="Marletaz F."/>
            <person name="Yue J.X."/>
            <person name="O'Connell B."/>
            <person name="Jenkins J."/>
            <person name="Brandt A."/>
            <person name="Calef R."/>
            <person name="Tung C.H."/>
            <person name="Huang T.K."/>
            <person name="Schmutz J."/>
            <person name="Satoh N."/>
            <person name="Yu J.K."/>
            <person name="Putnam N.H."/>
            <person name="Green R.E."/>
            <person name="Rokhsar D.S."/>
        </authorList>
    </citation>
    <scope>NUCLEOTIDE SEQUENCE [LARGE SCALE GENOMIC DNA]</scope>
    <source>
        <strain evidence="10">S238N-H82</strain>
    </source>
</reference>
<dbReference type="PANTHER" id="PTHR10740:SF14">
    <property type="entry name" value="EGF-LIKE DOMAIN-CONTAINING PROTEIN"/>
    <property type="match status" value="1"/>
</dbReference>
<dbReference type="SUPFAM" id="SSF57196">
    <property type="entry name" value="EGF/Laminin"/>
    <property type="match status" value="1"/>
</dbReference>
<keyword evidence="4 8" id="KW-0732">Signal</keyword>
<keyword evidence="7" id="KW-0812">Transmembrane</keyword>
<proteinExistence type="predicted"/>
<feature type="domain" description="EGF-like" evidence="9">
    <location>
        <begin position="30"/>
        <end position="74"/>
    </location>
</feature>
<evidence type="ECO:0000256" key="7">
    <source>
        <dbReference type="SAM" id="Phobius"/>
    </source>
</evidence>
<evidence type="ECO:0000256" key="4">
    <source>
        <dbReference type="ARBA" id="ARBA00022729"/>
    </source>
</evidence>
<keyword evidence="2" id="KW-0964">Secreted</keyword>
<evidence type="ECO:0000256" key="1">
    <source>
        <dbReference type="ARBA" id="ARBA00004613"/>
    </source>
</evidence>
<comment type="subcellular location">
    <subcellularLocation>
        <location evidence="1">Secreted</location>
    </subcellularLocation>
</comment>
<organism evidence="10 11">
    <name type="scientific">Branchiostoma floridae</name>
    <name type="common">Florida lancelet</name>
    <name type="synonym">Amphioxus</name>
    <dbReference type="NCBI Taxonomy" id="7739"/>
    <lineage>
        <taxon>Eukaryota</taxon>
        <taxon>Metazoa</taxon>
        <taxon>Chordata</taxon>
        <taxon>Cephalochordata</taxon>
        <taxon>Leptocardii</taxon>
        <taxon>Amphioxiformes</taxon>
        <taxon>Branchiostomatidae</taxon>
        <taxon>Branchiostoma</taxon>
    </lineage>
</organism>
<keyword evidence="7" id="KW-0472">Membrane</keyword>
<dbReference type="PANTHER" id="PTHR10740">
    <property type="entry name" value="TRANSFORMING GROWTH FACTOR ALPHA"/>
    <property type="match status" value="1"/>
</dbReference>
<dbReference type="OrthoDB" id="9946464at2759"/>
<dbReference type="KEGG" id="bfo:118416734"/>
<sequence>MVTTTVPEKHLRLMILTLCLVPAFSQDGIFYDDCPESYSGYCLNGGTCTILPGLPEDQAIRCSCPSDKVGERCENSNPNSQTTARGPEGEIRAVYIVVGVLGGLLLIATVATVVYFCRRNKHEGECEGEQKLNGGEMSSTSKVITTIV</sequence>
<dbReference type="PROSITE" id="PS50026">
    <property type="entry name" value="EGF_3"/>
    <property type="match status" value="1"/>
</dbReference>
<evidence type="ECO:0000259" key="9">
    <source>
        <dbReference type="PROSITE" id="PS50026"/>
    </source>
</evidence>
<keyword evidence="5 6" id="KW-1015">Disulfide bond</keyword>
<reference evidence="11" key="2">
    <citation type="submission" date="2025-08" db="UniProtKB">
        <authorList>
            <consortium name="RefSeq"/>
        </authorList>
    </citation>
    <scope>IDENTIFICATION</scope>
    <source>
        <strain evidence="11">S238N-H82</strain>
        <tissue evidence="11">Testes</tissue>
    </source>
</reference>
<dbReference type="Gene3D" id="2.10.25.10">
    <property type="entry name" value="Laminin"/>
    <property type="match status" value="1"/>
</dbReference>